<feature type="region of interest" description="Disordered" evidence="1">
    <location>
        <begin position="170"/>
        <end position="250"/>
    </location>
</feature>
<feature type="compositionally biased region" description="Polar residues" evidence="1">
    <location>
        <begin position="209"/>
        <end position="219"/>
    </location>
</feature>
<evidence type="ECO:0000313" key="2">
    <source>
        <dbReference type="EMBL" id="KAG2227200.1"/>
    </source>
</evidence>
<feature type="compositionally biased region" description="Low complexity" evidence="1">
    <location>
        <begin position="171"/>
        <end position="208"/>
    </location>
</feature>
<dbReference type="Proteomes" id="UP000646827">
    <property type="component" value="Unassembled WGS sequence"/>
</dbReference>
<gene>
    <name evidence="2" type="ORF">INT45_008444</name>
</gene>
<sequence>MNESKPRRTYLLLPDRFVSSIVHKYRRRQRKRADSGHHTNMTNDDIDDPRRYYYEQQERNNSHKNNVFSYQNNNTSNASSRRSNNNNNESYYSNNNSNVQSSRRSSLTTSSSSDDGENNDDNASLRSACSGMTPRPTASLAAESGMSVRLQHYQVGTPVSYALNVNNDNESLSSTSSSSLAPSEPLFLSSSRPPRPLPNSSSTLSSFPHRSNSNINETNQQHQQQRREERRSSFFRRRRPRIRQDSSNPSIANSWRIRRARASIEEDQPLPDFETQVFCATCEKWVQSRIRYRLGALTWLVAFTL</sequence>
<proteinExistence type="predicted"/>
<dbReference type="AlphaFoldDB" id="A0A8H7SCV3"/>
<keyword evidence="3" id="KW-1185">Reference proteome</keyword>
<feature type="compositionally biased region" description="Low complexity" evidence="1">
    <location>
        <begin position="72"/>
        <end position="113"/>
    </location>
</feature>
<evidence type="ECO:0000256" key="1">
    <source>
        <dbReference type="SAM" id="MobiDB-lite"/>
    </source>
</evidence>
<feature type="compositionally biased region" description="Basic and acidic residues" evidence="1">
    <location>
        <begin position="48"/>
        <end position="61"/>
    </location>
</feature>
<dbReference type="OrthoDB" id="5599753at2759"/>
<dbReference type="EMBL" id="JAEPRB010000009">
    <property type="protein sequence ID" value="KAG2227200.1"/>
    <property type="molecule type" value="Genomic_DNA"/>
</dbReference>
<evidence type="ECO:0000313" key="3">
    <source>
        <dbReference type="Proteomes" id="UP000646827"/>
    </source>
</evidence>
<organism evidence="2 3">
    <name type="scientific">Circinella minor</name>
    <dbReference type="NCBI Taxonomy" id="1195481"/>
    <lineage>
        <taxon>Eukaryota</taxon>
        <taxon>Fungi</taxon>
        <taxon>Fungi incertae sedis</taxon>
        <taxon>Mucoromycota</taxon>
        <taxon>Mucoromycotina</taxon>
        <taxon>Mucoromycetes</taxon>
        <taxon>Mucorales</taxon>
        <taxon>Lichtheimiaceae</taxon>
        <taxon>Circinella</taxon>
    </lineage>
</organism>
<feature type="region of interest" description="Disordered" evidence="1">
    <location>
        <begin position="25"/>
        <end position="138"/>
    </location>
</feature>
<reference evidence="2 3" key="1">
    <citation type="submission" date="2020-12" db="EMBL/GenBank/DDBJ databases">
        <title>Metabolic potential, ecology and presence of endohyphal bacteria is reflected in genomic diversity of Mucoromycotina.</title>
        <authorList>
            <person name="Muszewska A."/>
            <person name="Okrasinska A."/>
            <person name="Steczkiewicz K."/>
            <person name="Drgas O."/>
            <person name="Orlowska M."/>
            <person name="Perlinska-Lenart U."/>
            <person name="Aleksandrzak-Piekarczyk T."/>
            <person name="Szatraj K."/>
            <person name="Zielenkiewicz U."/>
            <person name="Pilsyk S."/>
            <person name="Malc E."/>
            <person name="Mieczkowski P."/>
            <person name="Kruszewska J.S."/>
            <person name="Biernat P."/>
            <person name="Pawlowska J."/>
        </authorList>
    </citation>
    <scope>NUCLEOTIDE SEQUENCE [LARGE SCALE GENOMIC DNA]</scope>
    <source>
        <strain evidence="2 3">CBS 142.35</strain>
    </source>
</reference>
<name>A0A8H7SCV3_9FUNG</name>
<protein>
    <submittedName>
        <fullName evidence="2">Uncharacterized protein</fullName>
    </submittedName>
</protein>
<comment type="caution">
    <text evidence="2">The sequence shown here is derived from an EMBL/GenBank/DDBJ whole genome shotgun (WGS) entry which is preliminary data.</text>
</comment>
<accession>A0A8H7SCV3</accession>